<comment type="subcellular location">
    <subcellularLocation>
        <location evidence="3">Cytoplasm</location>
    </subcellularLocation>
    <subcellularLocation>
        <location evidence="2">Nucleus</location>
    </subcellularLocation>
</comment>
<dbReference type="InterPro" id="IPR017336">
    <property type="entry name" value="Snurportin-1"/>
</dbReference>
<organism evidence="12 13">
    <name type="scientific">Jaapia argillacea MUCL 33604</name>
    <dbReference type="NCBI Taxonomy" id="933084"/>
    <lineage>
        <taxon>Eukaryota</taxon>
        <taxon>Fungi</taxon>
        <taxon>Dikarya</taxon>
        <taxon>Basidiomycota</taxon>
        <taxon>Agaricomycotina</taxon>
        <taxon>Agaricomycetes</taxon>
        <taxon>Agaricomycetidae</taxon>
        <taxon>Jaapiales</taxon>
        <taxon>Jaapiaceae</taxon>
        <taxon>Jaapia</taxon>
    </lineage>
</organism>
<dbReference type="GO" id="GO:0003723">
    <property type="term" value="F:RNA binding"/>
    <property type="evidence" value="ECO:0007669"/>
    <property type="project" value="UniProtKB-KW"/>
</dbReference>
<evidence type="ECO:0000256" key="3">
    <source>
        <dbReference type="ARBA" id="ARBA00004496"/>
    </source>
</evidence>
<dbReference type="Gene3D" id="3.30.470.30">
    <property type="entry name" value="DNA ligase/mRNA capping enzyme"/>
    <property type="match status" value="1"/>
</dbReference>
<dbReference type="GO" id="GO:0005737">
    <property type="term" value="C:cytoplasm"/>
    <property type="evidence" value="ECO:0007669"/>
    <property type="project" value="UniProtKB-SubCell"/>
</dbReference>
<evidence type="ECO:0000259" key="11">
    <source>
        <dbReference type="Pfam" id="PF21974"/>
    </source>
</evidence>
<keyword evidence="9" id="KW-0539">Nucleus</keyword>
<name>A0A067Q2F5_9AGAM</name>
<comment type="function">
    <text evidence="1">Functions as an U snRNP-specific nuclear import adapter. Involved in the trimethylguanosine (m3G)-cap-dependent nuclear import of U snRNPs. Binds specifically to the terminal m3G-cap U snRNAs.</text>
</comment>
<evidence type="ECO:0000256" key="6">
    <source>
        <dbReference type="ARBA" id="ARBA00022448"/>
    </source>
</evidence>
<evidence type="ECO:0000256" key="4">
    <source>
        <dbReference type="ARBA" id="ARBA00007540"/>
    </source>
</evidence>
<keyword evidence="6" id="KW-0813">Transport</keyword>
<evidence type="ECO:0000256" key="7">
    <source>
        <dbReference type="ARBA" id="ARBA00022490"/>
    </source>
</evidence>
<dbReference type="EMBL" id="KL197714">
    <property type="protein sequence ID" value="KDQ60325.1"/>
    <property type="molecule type" value="Genomic_DNA"/>
</dbReference>
<feature type="compositionally biased region" description="Basic residues" evidence="10">
    <location>
        <begin position="108"/>
        <end position="121"/>
    </location>
</feature>
<dbReference type="Proteomes" id="UP000027265">
    <property type="component" value="Unassembled WGS sequence"/>
</dbReference>
<evidence type="ECO:0000256" key="8">
    <source>
        <dbReference type="ARBA" id="ARBA00022884"/>
    </source>
</evidence>
<evidence type="ECO:0000313" key="12">
    <source>
        <dbReference type="EMBL" id="KDQ60325.1"/>
    </source>
</evidence>
<proteinExistence type="inferred from homology"/>
<dbReference type="GO" id="GO:0005634">
    <property type="term" value="C:nucleus"/>
    <property type="evidence" value="ECO:0007669"/>
    <property type="project" value="UniProtKB-SubCell"/>
</dbReference>
<dbReference type="Pfam" id="PF21974">
    <property type="entry name" value="SPN1_m3Gcap_bd"/>
    <property type="match status" value="1"/>
</dbReference>
<keyword evidence="8" id="KW-0694">RNA-binding</keyword>
<sequence length="461" mass="50586">MFQDRKASYKVPPSAIIDPHFSQQARRAKALEEQKRRRAQRVDATRQLDLFADLNLDDEGDEDEIEETVVREGVGRFVSMLPDSFASTSVAASAAISPPDQTIPRAHIQGKKKGKKRKGKPKGQTSRKPNKWADKCMYAELLEMKEDDPWTDGLPHDLETGWVAVAPVPVGKRCLAVTHHAAGLAGIAPNTTLRSRVLGKSLLPPFPSCLPPDTILDCILDPNWRYNGILHVLDVVKWKSQDLGDCETAFRFWWRDTRLSELTPLPPPPTADPSSESPFQPFPSLPGHAQNSGSTYRFPYPTSFAPIPYHLDTSILSLSSTIISLARSSRFISIDIPAPFSFPLSSSNSSEEPSMDVDHASSHSSLLTGKGELASISCEVKPDGLLLYVAQASFEPGISPLSNWIPIIGYHDEESHPGPGVPGHAHKQPERPLDTFERLVGRRLSGVVGDAGTPEVDMTET</sequence>
<dbReference type="STRING" id="933084.A0A067Q2F5"/>
<comment type="similarity">
    <text evidence="4">Belongs to the snurportin family.</text>
</comment>
<dbReference type="AlphaFoldDB" id="A0A067Q2F5"/>
<dbReference type="InParanoid" id="A0A067Q2F5"/>
<accession>A0A067Q2F5</accession>
<dbReference type="PANTHER" id="PTHR13403:SF6">
    <property type="entry name" value="SNURPORTIN-1"/>
    <property type="match status" value="1"/>
</dbReference>
<keyword evidence="13" id="KW-1185">Reference proteome</keyword>
<evidence type="ECO:0000256" key="9">
    <source>
        <dbReference type="ARBA" id="ARBA00023242"/>
    </source>
</evidence>
<protein>
    <recommendedName>
        <fullName evidence="5">Snurportin-1</fullName>
    </recommendedName>
</protein>
<evidence type="ECO:0000313" key="13">
    <source>
        <dbReference type="Proteomes" id="UP000027265"/>
    </source>
</evidence>
<evidence type="ECO:0000256" key="5">
    <source>
        <dbReference type="ARBA" id="ARBA00016034"/>
    </source>
</evidence>
<dbReference type="OrthoDB" id="10003593at2759"/>
<evidence type="ECO:0000256" key="2">
    <source>
        <dbReference type="ARBA" id="ARBA00004123"/>
    </source>
</evidence>
<feature type="region of interest" description="Disordered" evidence="10">
    <location>
        <begin position="92"/>
        <end position="130"/>
    </location>
</feature>
<feature type="domain" description="Snurportin-1 m3G cap-binding" evidence="11">
    <location>
        <begin position="150"/>
        <end position="265"/>
    </location>
</feature>
<keyword evidence="7" id="KW-0963">Cytoplasm</keyword>
<feature type="region of interest" description="Disordered" evidence="10">
    <location>
        <begin position="263"/>
        <end position="286"/>
    </location>
</feature>
<dbReference type="PANTHER" id="PTHR13403">
    <property type="entry name" value="SNURPORTIN1 RNUT1 PROTEIN RNA, U TRANSPORTER 1"/>
    <property type="match status" value="1"/>
</dbReference>
<reference evidence="13" key="1">
    <citation type="journal article" date="2014" name="Proc. Natl. Acad. Sci. U.S.A.">
        <title>Extensive sampling of basidiomycete genomes demonstrates inadequacy of the white-rot/brown-rot paradigm for wood decay fungi.</title>
        <authorList>
            <person name="Riley R."/>
            <person name="Salamov A.A."/>
            <person name="Brown D.W."/>
            <person name="Nagy L.G."/>
            <person name="Floudas D."/>
            <person name="Held B.W."/>
            <person name="Levasseur A."/>
            <person name="Lombard V."/>
            <person name="Morin E."/>
            <person name="Otillar R."/>
            <person name="Lindquist E.A."/>
            <person name="Sun H."/>
            <person name="LaButti K.M."/>
            <person name="Schmutz J."/>
            <person name="Jabbour D."/>
            <person name="Luo H."/>
            <person name="Baker S.E."/>
            <person name="Pisabarro A.G."/>
            <person name="Walton J.D."/>
            <person name="Blanchette R.A."/>
            <person name="Henrissat B."/>
            <person name="Martin F."/>
            <person name="Cullen D."/>
            <person name="Hibbett D.S."/>
            <person name="Grigoriev I.V."/>
        </authorList>
    </citation>
    <scope>NUCLEOTIDE SEQUENCE [LARGE SCALE GENOMIC DNA]</scope>
    <source>
        <strain evidence="13">MUCL 33604</strain>
    </source>
</reference>
<evidence type="ECO:0000256" key="10">
    <source>
        <dbReference type="SAM" id="MobiDB-lite"/>
    </source>
</evidence>
<evidence type="ECO:0000256" key="1">
    <source>
        <dbReference type="ARBA" id="ARBA00003975"/>
    </source>
</evidence>
<dbReference type="InterPro" id="IPR047857">
    <property type="entry name" value="Snurportin1_C"/>
</dbReference>
<dbReference type="HOGENOM" id="CLU_048922_0_0_1"/>
<gene>
    <name evidence="12" type="ORF">JAAARDRAFT_191717</name>
</gene>
<dbReference type="GO" id="GO:0061015">
    <property type="term" value="P:snRNA import into nucleus"/>
    <property type="evidence" value="ECO:0007669"/>
    <property type="project" value="InterPro"/>
</dbReference>